<dbReference type="EMBL" id="QUMO01000004">
    <property type="protein sequence ID" value="REF84572.1"/>
    <property type="molecule type" value="Genomic_DNA"/>
</dbReference>
<keyword evidence="5 9" id="KW-0627">Porphyrin biosynthesis</keyword>
<dbReference type="PANTHER" id="PTHR38042">
    <property type="entry name" value="UROPORPHYRINOGEN-III SYNTHASE, CHLOROPLASTIC"/>
    <property type="match status" value="1"/>
</dbReference>
<comment type="catalytic activity">
    <reaction evidence="8 9">
        <text>hydroxymethylbilane = uroporphyrinogen III + H2O</text>
        <dbReference type="Rhea" id="RHEA:18965"/>
        <dbReference type="ChEBI" id="CHEBI:15377"/>
        <dbReference type="ChEBI" id="CHEBI:57308"/>
        <dbReference type="ChEBI" id="CHEBI:57845"/>
        <dbReference type="EC" id="4.2.1.75"/>
    </reaction>
</comment>
<keyword evidence="4 9" id="KW-0456">Lyase</keyword>
<evidence type="ECO:0000256" key="5">
    <source>
        <dbReference type="ARBA" id="ARBA00023244"/>
    </source>
</evidence>
<evidence type="ECO:0000256" key="8">
    <source>
        <dbReference type="ARBA" id="ARBA00048617"/>
    </source>
</evidence>
<evidence type="ECO:0000256" key="3">
    <source>
        <dbReference type="ARBA" id="ARBA00013109"/>
    </source>
</evidence>
<evidence type="ECO:0000256" key="9">
    <source>
        <dbReference type="RuleBase" id="RU366031"/>
    </source>
</evidence>
<dbReference type="Proteomes" id="UP000256900">
    <property type="component" value="Unassembled WGS sequence"/>
</dbReference>
<protein>
    <recommendedName>
        <fullName evidence="7 9">Uroporphyrinogen-III synthase</fullName>
        <ecNumber evidence="3 9">4.2.1.75</ecNumber>
    </recommendedName>
</protein>
<dbReference type="InterPro" id="IPR036108">
    <property type="entry name" value="4pyrrol_syn_uPrphyn_synt_sf"/>
</dbReference>
<dbReference type="EC" id="4.2.1.75" evidence="3 9"/>
<evidence type="ECO:0000256" key="4">
    <source>
        <dbReference type="ARBA" id="ARBA00023239"/>
    </source>
</evidence>
<evidence type="ECO:0000313" key="11">
    <source>
        <dbReference type="EMBL" id="REF84572.1"/>
    </source>
</evidence>
<evidence type="ECO:0000256" key="6">
    <source>
        <dbReference type="ARBA" id="ARBA00037589"/>
    </source>
</evidence>
<dbReference type="OrthoDB" id="7163809at2"/>
<dbReference type="CDD" id="cd06578">
    <property type="entry name" value="HemD"/>
    <property type="match status" value="1"/>
</dbReference>
<dbReference type="Pfam" id="PF02602">
    <property type="entry name" value="HEM4"/>
    <property type="match status" value="1"/>
</dbReference>
<feature type="domain" description="Tetrapyrrole biosynthesis uroporphyrinogen III synthase" evidence="10">
    <location>
        <begin position="18"/>
        <end position="231"/>
    </location>
</feature>
<keyword evidence="12" id="KW-1185">Reference proteome</keyword>
<name>A0A3D9YUH9_9HYPH</name>
<dbReference type="SUPFAM" id="SSF69618">
    <property type="entry name" value="HemD-like"/>
    <property type="match status" value="1"/>
</dbReference>
<comment type="similarity">
    <text evidence="2 9">Belongs to the uroporphyrinogen-III synthase family.</text>
</comment>
<evidence type="ECO:0000256" key="1">
    <source>
        <dbReference type="ARBA" id="ARBA00004772"/>
    </source>
</evidence>
<reference evidence="11 12" key="1">
    <citation type="submission" date="2018-08" db="EMBL/GenBank/DDBJ databases">
        <title>Genomic Encyclopedia of Type Strains, Phase IV (KMG-IV): sequencing the most valuable type-strain genomes for metagenomic binning, comparative biology and taxonomic classification.</title>
        <authorList>
            <person name="Goeker M."/>
        </authorList>
    </citation>
    <scope>NUCLEOTIDE SEQUENCE [LARGE SCALE GENOMIC DNA]</scope>
    <source>
        <strain evidence="11 12">BW863</strain>
    </source>
</reference>
<dbReference type="Gene3D" id="3.40.50.10090">
    <property type="match status" value="2"/>
</dbReference>
<evidence type="ECO:0000313" key="12">
    <source>
        <dbReference type="Proteomes" id="UP000256900"/>
    </source>
</evidence>
<evidence type="ECO:0000256" key="2">
    <source>
        <dbReference type="ARBA" id="ARBA00008133"/>
    </source>
</evidence>
<sequence length="236" mass="24907">MLVLVTRPAEQALETMVKLASRGHEAVLSPVADIAPAGAHWPAATIDVLVATSARAFEALQTAPEFPTPETKHLLPLFLVGQRTLEAARTAGFTGAARVATDVKELAPKLIAHLRSTSTALYLAGRERKPDLENICASAGFKLMLLETYGAVAAASLSEEALVALDAGAVDSVLHYSQRSAAIFLELLEAAGFDPAELRHLAISEDAAAPLRELGLLHIEIAAHPDEDSLLALLTI</sequence>
<gene>
    <name evidence="11" type="ORF">DES32_2682</name>
</gene>
<comment type="function">
    <text evidence="6 9">Catalyzes cyclization of the linear tetrapyrrole, hydroxymethylbilane, to the macrocyclic uroporphyrinogen III.</text>
</comment>
<comment type="caution">
    <text evidence="11">The sequence shown here is derived from an EMBL/GenBank/DDBJ whole genome shotgun (WGS) entry which is preliminary data.</text>
</comment>
<dbReference type="PANTHER" id="PTHR38042:SF1">
    <property type="entry name" value="UROPORPHYRINOGEN-III SYNTHASE, CHLOROPLASTIC"/>
    <property type="match status" value="1"/>
</dbReference>
<dbReference type="AlphaFoldDB" id="A0A3D9YUH9"/>
<dbReference type="InterPro" id="IPR003754">
    <property type="entry name" value="4pyrrol_synth_uPrphyn_synth"/>
</dbReference>
<accession>A0A3D9YUH9</accession>
<organism evidence="11 12">
    <name type="scientific">Methylovirgula ligni</name>
    <dbReference type="NCBI Taxonomy" id="569860"/>
    <lineage>
        <taxon>Bacteria</taxon>
        <taxon>Pseudomonadati</taxon>
        <taxon>Pseudomonadota</taxon>
        <taxon>Alphaproteobacteria</taxon>
        <taxon>Hyphomicrobiales</taxon>
        <taxon>Beijerinckiaceae</taxon>
        <taxon>Methylovirgula</taxon>
    </lineage>
</organism>
<evidence type="ECO:0000256" key="7">
    <source>
        <dbReference type="ARBA" id="ARBA00040167"/>
    </source>
</evidence>
<dbReference type="InterPro" id="IPR039793">
    <property type="entry name" value="UROS/Hem4"/>
</dbReference>
<dbReference type="GO" id="GO:0004852">
    <property type="term" value="F:uroporphyrinogen-III synthase activity"/>
    <property type="evidence" value="ECO:0007669"/>
    <property type="project" value="UniProtKB-UniRule"/>
</dbReference>
<evidence type="ECO:0000259" key="10">
    <source>
        <dbReference type="Pfam" id="PF02602"/>
    </source>
</evidence>
<dbReference type="RefSeq" id="WP_115837207.1">
    <property type="nucleotide sequence ID" value="NZ_CP025086.1"/>
</dbReference>
<dbReference type="GO" id="GO:0006780">
    <property type="term" value="P:uroporphyrinogen III biosynthetic process"/>
    <property type="evidence" value="ECO:0007669"/>
    <property type="project" value="UniProtKB-UniRule"/>
</dbReference>
<dbReference type="GO" id="GO:0006782">
    <property type="term" value="P:protoporphyrinogen IX biosynthetic process"/>
    <property type="evidence" value="ECO:0007669"/>
    <property type="project" value="UniProtKB-UniRule"/>
</dbReference>
<proteinExistence type="inferred from homology"/>
<comment type="pathway">
    <text evidence="1 9">Porphyrin-containing compound metabolism; protoporphyrin-IX biosynthesis; coproporphyrinogen-III from 5-aminolevulinate: step 3/4.</text>
</comment>